<dbReference type="PANTHER" id="PTHR23089">
    <property type="entry name" value="HISTIDINE TRIAD HIT PROTEIN"/>
    <property type="match status" value="1"/>
</dbReference>
<dbReference type="CDD" id="cd01276">
    <property type="entry name" value="PKCI_related"/>
    <property type="match status" value="1"/>
</dbReference>
<dbReference type="InterPro" id="IPR011146">
    <property type="entry name" value="HIT-like"/>
</dbReference>
<dbReference type="AlphaFoldDB" id="A0A382FBH0"/>
<dbReference type="PRINTS" id="PR00332">
    <property type="entry name" value="HISTRIAD"/>
</dbReference>
<feature type="domain" description="HIT" evidence="1">
    <location>
        <begin position="10"/>
        <end position="119"/>
    </location>
</feature>
<dbReference type="InterPro" id="IPR001310">
    <property type="entry name" value="Histidine_triad_HIT"/>
</dbReference>
<dbReference type="PROSITE" id="PS51084">
    <property type="entry name" value="HIT_2"/>
    <property type="match status" value="1"/>
</dbReference>
<dbReference type="SUPFAM" id="SSF54197">
    <property type="entry name" value="HIT-like"/>
    <property type="match status" value="1"/>
</dbReference>
<organism evidence="2">
    <name type="scientific">marine metagenome</name>
    <dbReference type="NCBI Taxonomy" id="408172"/>
    <lineage>
        <taxon>unclassified sequences</taxon>
        <taxon>metagenomes</taxon>
        <taxon>ecological metagenomes</taxon>
    </lineage>
</organism>
<evidence type="ECO:0000313" key="2">
    <source>
        <dbReference type="EMBL" id="SVB60416.1"/>
    </source>
</evidence>
<dbReference type="EMBL" id="UINC01049079">
    <property type="protein sequence ID" value="SVB60416.1"/>
    <property type="molecule type" value="Genomic_DNA"/>
</dbReference>
<dbReference type="PROSITE" id="PS00892">
    <property type="entry name" value="HIT_1"/>
    <property type="match status" value="1"/>
</dbReference>
<dbReference type="GO" id="GO:0003824">
    <property type="term" value="F:catalytic activity"/>
    <property type="evidence" value="ECO:0007669"/>
    <property type="project" value="InterPro"/>
</dbReference>
<dbReference type="InterPro" id="IPR019808">
    <property type="entry name" value="Histidine_triad_CS"/>
</dbReference>
<reference evidence="2" key="1">
    <citation type="submission" date="2018-05" db="EMBL/GenBank/DDBJ databases">
        <authorList>
            <person name="Lanie J.A."/>
            <person name="Ng W.-L."/>
            <person name="Kazmierczak K.M."/>
            <person name="Andrzejewski T.M."/>
            <person name="Davidsen T.M."/>
            <person name="Wayne K.J."/>
            <person name="Tettelin H."/>
            <person name="Glass J.I."/>
            <person name="Rusch D."/>
            <person name="Podicherti R."/>
            <person name="Tsui H.-C.T."/>
            <person name="Winkler M.E."/>
        </authorList>
    </citation>
    <scope>NUCLEOTIDE SEQUENCE</scope>
</reference>
<sequence length="119" mass="13333">MDIVRDPDCLFCKIVAGEVPSKRIYENEEILVFHDVSPRAPFHALIIPKNHISTVNDFSEEQKSLAGNLFLTAKLVARDQGFSVDGYRLVLNTNKDGGQVIFHVHIHLLAGRQLSWPPG</sequence>
<accession>A0A382FBH0</accession>
<gene>
    <name evidence="2" type="ORF">METZ01_LOCUS213270</name>
</gene>
<evidence type="ECO:0000259" key="1">
    <source>
        <dbReference type="PROSITE" id="PS51084"/>
    </source>
</evidence>
<name>A0A382FBH0_9ZZZZ</name>
<dbReference type="Gene3D" id="3.30.428.10">
    <property type="entry name" value="HIT-like"/>
    <property type="match status" value="1"/>
</dbReference>
<dbReference type="InterPro" id="IPR036265">
    <property type="entry name" value="HIT-like_sf"/>
</dbReference>
<protein>
    <recommendedName>
        <fullName evidence="1">HIT domain-containing protein</fullName>
    </recommendedName>
</protein>
<proteinExistence type="predicted"/>
<dbReference type="Pfam" id="PF01230">
    <property type="entry name" value="HIT"/>
    <property type="match status" value="1"/>
</dbReference>